<keyword evidence="3" id="KW-1185">Reference proteome</keyword>
<sequence length="193" mass="22448">MGAARSQPVIEEDVRAYSKFLEKFKDTHSYLSENEVEQNAVMTWDTMTPEQKSQFLNNEEKARAYIKHEYIPKNASTRTIPTEKPKPKPKQKVKPKPKKKPIAAKTKITTSRKSQKAINSKTKARNMHLSHCSNNAFRHFIREFRKRNSDLDLQTAVKLGAKAWCLLYQEEREMLKKLITKKGSISDVSFMYL</sequence>
<evidence type="ECO:0000313" key="3">
    <source>
        <dbReference type="Proteomes" id="UP000008792"/>
    </source>
</evidence>
<evidence type="ECO:0000313" key="2">
    <source>
        <dbReference type="EMBL" id="KRF82199.1"/>
    </source>
</evidence>
<feature type="compositionally biased region" description="Basic residues" evidence="1">
    <location>
        <begin position="87"/>
        <end position="102"/>
    </location>
</feature>
<dbReference type="EMBL" id="CH940651">
    <property type="protein sequence ID" value="KRF82199.1"/>
    <property type="molecule type" value="Genomic_DNA"/>
</dbReference>
<dbReference type="OrthoDB" id="7872448at2759"/>
<protein>
    <recommendedName>
        <fullName evidence="4">HMG box domain-containing protein</fullName>
    </recommendedName>
</protein>
<name>A0A0Q9WJI0_DROVI</name>
<proteinExistence type="predicted"/>
<feature type="region of interest" description="Disordered" evidence="1">
    <location>
        <begin position="70"/>
        <end position="105"/>
    </location>
</feature>
<dbReference type="GO" id="GO:0035092">
    <property type="term" value="P:sperm DNA condensation"/>
    <property type="evidence" value="ECO:0007669"/>
    <property type="project" value="InterPro"/>
</dbReference>
<dbReference type="Proteomes" id="UP000008792">
    <property type="component" value="Unassembled WGS sequence"/>
</dbReference>
<reference evidence="2 3" key="1">
    <citation type="journal article" date="2007" name="Nature">
        <title>Evolution of genes and genomes on the Drosophila phylogeny.</title>
        <authorList>
            <consortium name="Drosophila 12 Genomes Consortium"/>
            <person name="Clark A.G."/>
            <person name="Eisen M.B."/>
            <person name="Smith D.R."/>
            <person name="Bergman C.M."/>
            <person name="Oliver B."/>
            <person name="Markow T.A."/>
            <person name="Kaufman T.C."/>
            <person name="Kellis M."/>
            <person name="Gelbart W."/>
            <person name="Iyer V.N."/>
            <person name="Pollard D.A."/>
            <person name="Sackton T.B."/>
            <person name="Larracuente A.M."/>
            <person name="Singh N.D."/>
            <person name="Abad J.P."/>
            <person name="Abt D.N."/>
            <person name="Adryan B."/>
            <person name="Aguade M."/>
            <person name="Akashi H."/>
            <person name="Anderson W.W."/>
            <person name="Aquadro C.F."/>
            <person name="Ardell D.H."/>
            <person name="Arguello R."/>
            <person name="Artieri C.G."/>
            <person name="Barbash D.A."/>
            <person name="Barker D."/>
            <person name="Barsanti P."/>
            <person name="Batterham P."/>
            <person name="Batzoglou S."/>
            <person name="Begun D."/>
            <person name="Bhutkar A."/>
            <person name="Blanco E."/>
            <person name="Bosak S.A."/>
            <person name="Bradley R.K."/>
            <person name="Brand A.D."/>
            <person name="Brent M.R."/>
            <person name="Brooks A.N."/>
            <person name="Brown R.H."/>
            <person name="Butlin R.K."/>
            <person name="Caggese C."/>
            <person name="Calvi B.R."/>
            <person name="Bernardo de Carvalho A."/>
            <person name="Caspi A."/>
            <person name="Castrezana S."/>
            <person name="Celniker S.E."/>
            <person name="Chang J.L."/>
            <person name="Chapple C."/>
            <person name="Chatterji S."/>
            <person name="Chinwalla A."/>
            <person name="Civetta A."/>
            <person name="Clifton S.W."/>
            <person name="Comeron J.M."/>
            <person name="Costello J.C."/>
            <person name="Coyne J.A."/>
            <person name="Daub J."/>
            <person name="David R.G."/>
            <person name="Delcher A.L."/>
            <person name="Delehaunty K."/>
            <person name="Do C.B."/>
            <person name="Ebling H."/>
            <person name="Edwards K."/>
            <person name="Eickbush T."/>
            <person name="Evans J.D."/>
            <person name="Filipski A."/>
            <person name="Findeiss S."/>
            <person name="Freyhult E."/>
            <person name="Fulton L."/>
            <person name="Fulton R."/>
            <person name="Garcia A.C."/>
            <person name="Gardiner A."/>
            <person name="Garfield D.A."/>
            <person name="Garvin B.E."/>
            <person name="Gibson G."/>
            <person name="Gilbert D."/>
            <person name="Gnerre S."/>
            <person name="Godfrey J."/>
            <person name="Good R."/>
            <person name="Gotea V."/>
            <person name="Gravely B."/>
            <person name="Greenberg A.J."/>
            <person name="Griffiths-Jones S."/>
            <person name="Gross S."/>
            <person name="Guigo R."/>
            <person name="Gustafson E.A."/>
            <person name="Haerty W."/>
            <person name="Hahn M.W."/>
            <person name="Halligan D.L."/>
            <person name="Halpern A.L."/>
            <person name="Halter G.M."/>
            <person name="Han M.V."/>
            <person name="Heger A."/>
            <person name="Hillier L."/>
            <person name="Hinrichs A.S."/>
            <person name="Holmes I."/>
            <person name="Hoskins R.A."/>
            <person name="Hubisz M.J."/>
            <person name="Hultmark D."/>
            <person name="Huntley M.A."/>
            <person name="Jaffe D.B."/>
            <person name="Jagadeeshan S."/>
            <person name="Jeck W.R."/>
            <person name="Johnson J."/>
            <person name="Jones C.D."/>
            <person name="Jordan W.C."/>
            <person name="Karpen G.H."/>
            <person name="Kataoka E."/>
            <person name="Keightley P.D."/>
            <person name="Kheradpour P."/>
            <person name="Kirkness E.F."/>
            <person name="Koerich L.B."/>
            <person name="Kristiansen K."/>
            <person name="Kudrna D."/>
            <person name="Kulathinal R.J."/>
            <person name="Kumar S."/>
            <person name="Kwok R."/>
            <person name="Lander E."/>
            <person name="Langley C.H."/>
            <person name="Lapoint R."/>
            <person name="Lazzaro B.P."/>
            <person name="Lee S.J."/>
            <person name="Levesque L."/>
            <person name="Li R."/>
            <person name="Lin C.F."/>
            <person name="Lin M.F."/>
            <person name="Lindblad-Toh K."/>
            <person name="Llopart A."/>
            <person name="Long M."/>
            <person name="Low L."/>
            <person name="Lozovsky E."/>
            <person name="Lu J."/>
            <person name="Luo M."/>
            <person name="Machado C.A."/>
            <person name="Makalowski W."/>
            <person name="Marzo M."/>
            <person name="Matsuda M."/>
            <person name="Matzkin L."/>
            <person name="McAllister B."/>
            <person name="McBride C.S."/>
            <person name="McKernan B."/>
            <person name="McKernan K."/>
            <person name="Mendez-Lago M."/>
            <person name="Minx P."/>
            <person name="Mollenhauer M.U."/>
            <person name="Montooth K."/>
            <person name="Mount S.M."/>
            <person name="Mu X."/>
            <person name="Myers E."/>
            <person name="Negre B."/>
            <person name="Newfeld S."/>
            <person name="Nielsen R."/>
            <person name="Noor M.A."/>
            <person name="O'Grady P."/>
            <person name="Pachter L."/>
            <person name="Papaceit M."/>
            <person name="Parisi M.J."/>
            <person name="Parisi M."/>
            <person name="Parts L."/>
            <person name="Pedersen J.S."/>
            <person name="Pesole G."/>
            <person name="Phillippy A.M."/>
            <person name="Ponting C.P."/>
            <person name="Pop M."/>
            <person name="Porcelli D."/>
            <person name="Powell J.R."/>
            <person name="Prohaska S."/>
            <person name="Pruitt K."/>
            <person name="Puig M."/>
            <person name="Quesneville H."/>
            <person name="Ram K.R."/>
            <person name="Rand D."/>
            <person name="Rasmussen M.D."/>
            <person name="Reed L.K."/>
            <person name="Reenan R."/>
            <person name="Reily A."/>
            <person name="Remington K.A."/>
            <person name="Rieger T.T."/>
            <person name="Ritchie M.G."/>
            <person name="Robin C."/>
            <person name="Rogers Y.H."/>
            <person name="Rohde C."/>
            <person name="Rozas J."/>
            <person name="Rubenfield M.J."/>
            <person name="Ruiz A."/>
            <person name="Russo S."/>
            <person name="Salzberg S.L."/>
            <person name="Sanchez-Gracia A."/>
            <person name="Saranga D.J."/>
            <person name="Sato H."/>
            <person name="Schaeffer S.W."/>
            <person name="Schatz M.C."/>
            <person name="Schlenke T."/>
            <person name="Schwartz R."/>
            <person name="Segarra C."/>
            <person name="Singh R.S."/>
            <person name="Sirot L."/>
            <person name="Sirota M."/>
            <person name="Sisneros N.B."/>
            <person name="Smith C.D."/>
            <person name="Smith T.F."/>
            <person name="Spieth J."/>
            <person name="Stage D.E."/>
            <person name="Stark A."/>
            <person name="Stephan W."/>
            <person name="Strausberg R.L."/>
            <person name="Strempel S."/>
            <person name="Sturgill D."/>
            <person name="Sutton G."/>
            <person name="Sutton G.G."/>
            <person name="Tao W."/>
            <person name="Teichmann S."/>
            <person name="Tobari Y.N."/>
            <person name="Tomimura Y."/>
            <person name="Tsolas J.M."/>
            <person name="Valente V.L."/>
            <person name="Venter E."/>
            <person name="Venter J.C."/>
            <person name="Vicario S."/>
            <person name="Vieira F.G."/>
            <person name="Vilella A.J."/>
            <person name="Villasante A."/>
            <person name="Walenz B."/>
            <person name="Wang J."/>
            <person name="Wasserman M."/>
            <person name="Watts T."/>
            <person name="Wilson D."/>
            <person name="Wilson R.K."/>
            <person name="Wing R.A."/>
            <person name="Wolfner M.F."/>
            <person name="Wong A."/>
            <person name="Wong G.K."/>
            <person name="Wu C.I."/>
            <person name="Wu G."/>
            <person name="Yamamoto D."/>
            <person name="Yang H.P."/>
            <person name="Yang S.P."/>
            <person name="Yorke J.A."/>
            <person name="Yoshida K."/>
            <person name="Zdobnov E."/>
            <person name="Zhang P."/>
            <person name="Zhang Y."/>
            <person name="Zimin A.V."/>
            <person name="Baldwin J."/>
            <person name="Abdouelleil A."/>
            <person name="Abdulkadir J."/>
            <person name="Abebe A."/>
            <person name="Abera B."/>
            <person name="Abreu J."/>
            <person name="Acer S.C."/>
            <person name="Aftuck L."/>
            <person name="Alexander A."/>
            <person name="An P."/>
            <person name="Anderson E."/>
            <person name="Anderson S."/>
            <person name="Arachi H."/>
            <person name="Azer M."/>
            <person name="Bachantsang P."/>
            <person name="Barry A."/>
            <person name="Bayul T."/>
            <person name="Berlin A."/>
            <person name="Bessette D."/>
            <person name="Bloom T."/>
            <person name="Blye J."/>
            <person name="Boguslavskiy L."/>
            <person name="Bonnet C."/>
            <person name="Boukhgalter B."/>
            <person name="Bourzgui I."/>
            <person name="Brown A."/>
            <person name="Cahill P."/>
            <person name="Channer S."/>
            <person name="Cheshatsang Y."/>
            <person name="Chuda L."/>
            <person name="Citroen M."/>
            <person name="Collymore A."/>
            <person name="Cooke P."/>
            <person name="Costello M."/>
            <person name="D'Aco K."/>
            <person name="Daza R."/>
            <person name="De Haan G."/>
            <person name="DeGray S."/>
            <person name="DeMaso C."/>
            <person name="Dhargay N."/>
            <person name="Dooley K."/>
            <person name="Dooley E."/>
            <person name="Doricent M."/>
            <person name="Dorje P."/>
            <person name="Dorjee K."/>
            <person name="Dupes A."/>
            <person name="Elong R."/>
            <person name="Falk J."/>
            <person name="Farina A."/>
            <person name="Faro S."/>
            <person name="Ferguson D."/>
            <person name="Fisher S."/>
            <person name="Foley C.D."/>
            <person name="Franke A."/>
            <person name="Friedrich D."/>
            <person name="Gadbois L."/>
            <person name="Gearin G."/>
            <person name="Gearin C.R."/>
            <person name="Giannoukos G."/>
            <person name="Goode T."/>
            <person name="Graham J."/>
            <person name="Grandbois E."/>
            <person name="Grewal S."/>
            <person name="Gyaltsen K."/>
            <person name="Hafez N."/>
            <person name="Hagos B."/>
            <person name="Hall J."/>
            <person name="Henson C."/>
            <person name="Hollinger A."/>
            <person name="Honan T."/>
            <person name="Huard M.D."/>
            <person name="Hughes L."/>
            <person name="Hurhula B."/>
            <person name="Husby M.E."/>
            <person name="Kamat A."/>
            <person name="Kanga B."/>
            <person name="Kashin S."/>
            <person name="Khazanovich D."/>
            <person name="Kisner P."/>
            <person name="Lance K."/>
            <person name="Lara M."/>
            <person name="Lee W."/>
            <person name="Lennon N."/>
            <person name="Letendre F."/>
            <person name="LeVine R."/>
            <person name="Lipovsky A."/>
            <person name="Liu X."/>
            <person name="Liu J."/>
            <person name="Liu S."/>
            <person name="Lokyitsang T."/>
            <person name="Lokyitsang Y."/>
            <person name="Lubonja R."/>
            <person name="Lui A."/>
            <person name="MacDonald P."/>
            <person name="Magnisalis V."/>
            <person name="Maru K."/>
            <person name="Matthews C."/>
            <person name="McCusker W."/>
            <person name="McDonough S."/>
            <person name="Mehta T."/>
            <person name="Meldrim J."/>
            <person name="Meneus L."/>
            <person name="Mihai O."/>
            <person name="Mihalev A."/>
            <person name="Mihova T."/>
            <person name="Mittelman R."/>
            <person name="Mlenga V."/>
            <person name="Montmayeur A."/>
            <person name="Mulrain L."/>
            <person name="Navidi A."/>
            <person name="Naylor J."/>
            <person name="Negash T."/>
            <person name="Nguyen T."/>
            <person name="Nguyen N."/>
            <person name="Nicol R."/>
            <person name="Norbu C."/>
            <person name="Norbu N."/>
            <person name="Novod N."/>
            <person name="O'Neill B."/>
            <person name="Osman S."/>
            <person name="Markiewicz E."/>
            <person name="Oyono O.L."/>
            <person name="Patti C."/>
            <person name="Phunkhang P."/>
            <person name="Pierre F."/>
            <person name="Priest M."/>
            <person name="Raghuraman S."/>
            <person name="Rege F."/>
            <person name="Reyes R."/>
            <person name="Rise C."/>
            <person name="Rogov P."/>
            <person name="Ross K."/>
            <person name="Ryan E."/>
            <person name="Settipalli S."/>
            <person name="Shea T."/>
            <person name="Sherpa N."/>
            <person name="Shi L."/>
            <person name="Shih D."/>
            <person name="Sparrow T."/>
            <person name="Spaulding J."/>
            <person name="Stalker J."/>
            <person name="Stange-Thomann N."/>
            <person name="Stavropoulos S."/>
            <person name="Stone C."/>
            <person name="Strader C."/>
            <person name="Tesfaye S."/>
            <person name="Thomson T."/>
            <person name="Thoulutsang Y."/>
            <person name="Thoulutsang D."/>
            <person name="Topham K."/>
            <person name="Topping I."/>
            <person name="Tsamla T."/>
            <person name="Vassiliev H."/>
            <person name="Vo A."/>
            <person name="Wangchuk T."/>
            <person name="Wangdi T."/>
            <person name="Weiand M."/>
            <person name="Wilkinson J."/>
            <person name="Wilson A."/>
            <person name="Yadav S."/>
            <person name="Young G."/>
            <person name="Yu Q."/>
            <person name="Zembek L."/>
            <person name="Zhong D."/>
            <person name="Zimmer A."/>
            <person name="Zwirko Z."/>
            <person name="Jaffe D.B."/>
            <person name="Alvarez P."/>
            <person name="Brockman W."/>
            <person name="Butler J."/>
            <person name="Chin C."/>
            <person name="Gnerre S."/>
            <person name="Grabherr M."/>
            <person name="Kleber M."/>
            <person name="Mauceli E."/>
            <person name="MacCallum I."/>
        </authorList>
    </citation>
    <scope>NUCLEOTIDE SEQUENCE [LARGE SCALE GENOMIC DNA]</scope>
    <source>
        <strain evidence="3">Tucson 15010-1051.87</strain>
    </source>
</reference>
<gene>
    <name evidence="2" type="primary">Dvir\GJ26524</name>
    <name evidence="2" type="ORF">Dvir_GJ26524</name>
</gene>
<organism evidence="2 3">
    <name type="scientific">Drosophila virilis</name>
    <name type="common">Fruit fly</name>
    <dbReference type="NCBI Taxonomy" id="7244"/>
    <lineage>
        <taxon>Eukaryota</taxon>
        <taxon>Metazoa</taxon>
        <taxon>Ecdysozoa</taxon>
        <taxon>Arthropoda</taxon>
        <taxon>Hexapoda</taxon>
        <taxon>Insecta</taxon>
        <taxon>Pterygota</taxon>
        <taxon>Neoptera</taxon>
        <taxon>Endopterygota</taxon>
        <taxon>Diptera</taxon>
        <taxon>Brachycera</taxon>
        <taxon>Muscomorpha</taxon>
        <taxon>Ephydroidea</taxon>
        <taxon>Drosophilidae</taxon>
        <taxon>Drosophila</taxon>
    </lineage>
</organism>
<evidence type="ECO:0000256" key="1">
    <source>
        <dbReference type="SAM" id="MobiDB-lite"/>
    </source>
</evidence>
<dbReference type="InterPro" id="IPR024460">
    <property type="entry name" value="Protamine-like"/>
</dbReference>
<dbReference type="AlphaFoldDB" id="A0A0Q9WJI0"/>
<evidence type="ECO:0008006" key="4">
    <source>
        <dbReference type="Google" id="ProtNLM"/>
    </source>
</evidence>
<dbReference type="Pfam" id="PF06382">
    <property type="entry name" value="Protamine_like"/>
    <property type="match status" value="1"/>
</dbReference>
<dbReference type="InParanoid" id="A0A0Q9WJI0"/>
<accession>A0A0Q9WJI0</accession>